<dbReference type="GO" id="GO:0010041">
    <property type="term" value="P:response to iron(III) ion"/>
    <property type="evidence" value="ECO:0007669"/>
    <property type="project" value="TreeGrafter"/>
</dbReference>
<evidence type="ECO:0000256" key="3">
    <source>
        <dbReference type="ARBA" id="ARBA00022676"/>
    </source>
</evidence>
<keyword evidence="5 8" id="KW-0812">Transmembrane</keyword>
<evidence type="ECO:0000313" key="10">
    <source>
        <dbReference type="Proteomes" id="UP000598997"/>
    </source>
</evidence>
<dbReference type="PANTHER" id="PTHR33908">
    <property type="entry name" value="MANNOSYLTRANSFERASE YKCB-RELATED"/>
    <property type="match status" value="1"/>
</dbReference>
<feature type="transmembrane region" description="Helical" evidence="8">
    <location>
        <begin position="94"/>
        <end position="111"/>
    </location>
</feature>
<keyword evidence="10" id="KW-1185">Reference proteome</keyword>
<keyword evidence="2" id="KW-1003">Cell membrane</keyword>
<organism evidence="9 10">
    <name type="scientific">Croceicoccus pelagius</name>
    <dbReference type="NCBI Taxonomy" id="1703341"/>
    <lineage>
        <taxon>Bacteria</taxon>
        <taxon>Pseudomonadati</taxon>
        <taxon>Pseudomonadota</taxon>
        <taxon>Alphaproteobacteria</taxon>
        <taxon>Sphingomonadales</taxon>
        <taxon>Erythrobacteraceae</taxon>
        <taxon>Croceicoccus</taxon>
    </lineage>
</organism>
<feature type="transmembrane region" description="Helical" evidence="8">
    <location>
        <begin position="143"/>
        <end position="160"/>
    </location>
</feature>
<name>A0A916YL29_9SPHN</name>
<dbReference type="AlphaFoldDB" id="A0A916YL29"/>
<feature type="transmembrane region" description="Helical" evidence="8">
    <location>
        <begin position="267"/>
        <end position="285"/>
    </location>
</feature>
<evidence type="ECO:0000313" key="9">
    <source>
        <dbReference type="EMBL" id="GGD50002.1"/>
    </source>
</evidence>
<feature type="transmembrane region" description="Helical" evidence="8">
    <location>
        <begin position="117"/>
        <end position="136"/>
    </location>
</feature>
<evidence type="ECO:0000256" key="6">
    <source>
        <dbReference type="ARBA" id="ARBA00022989"/>
    </source>
</evidence>
<dbReference type="GO" id="GO:0005886">
    <property type="term" value="C:plasma membrane"/>
    <property type="evidence" value="ECO:0007669"/>
    <property type="project" value="UniProtKB-SubCell"/>
</dbReference>
<feature type="transmembrane region" description="Helical" evidence="8">
    <location>
        <begin position="213"/>
        <end position="237"/>
    </location>
</feature>
<feature type="transmembrane region" description="Helical" evidence="8">
    <location>
        <begin position="324"/>
        <end position="342"/>
    </location>
</feature>
<feature type="transmembrane region" description="Helical" evidence="8">
    <location>
        <begin position="297"/>
        <end position="318"/>
    </location>
</feature>
<keyword evidence="4" id="KW-0808">Transferase</keyword>
<dbReference type="InterPro" id="IPR050297">
    <property type="entry name" value="LipidA_mod_glycosyltrf_83"/>
</dbReference>
<comment type="subcellular location">
    <subcellularLocation>
        <location evidence="1">Cell membrane</location>
        <topology evidence="1">Multi-pass membrane protein</topology>
    </subcellularLocation>
</comment>
<dbReference type="OrthoDB" id="345761at2"/>
<comment type="caution">
    <text evidence="9">The sequence shown here is derived from an EMBL/GenBank/DDBJ whole genome shotgun (WGS) entry which is preliminary data.</text>
</comment>
<evidence type="ECO:0000256" key="8">
    <source>
        <dbReference type="SAM" id="Phobius"/>
    </source>
</evidence>
<evidence type="ECO:0000256" key="2">
    <source>
        <dbReference type="ARBA" id="ARBA00022475"/>
    </source>
</evidence>
<feature type="transmembrane region" description="Helical" evidence="8">
    <location>
        <begin position="172"/>
        <end position="201"/>
    </location>
</feature>
<dbReference type="GO" id="GO:0009103">
    <property type="term" value="P:lipopolysaccharide biosynthetic process"/>
    <property type="evidence" value="ECO:0007669"/>
    <property type="project" value="UniProtKB-ARBA"/>
</dbReference>
<evidence type="ECO:0000256" key="7">
    <source>
        <dbReference type="ARBA" id="ARBA00023136"/>
    </source>
</evidence>
<evidence type="ECO:0000256" key="5">
    <source>
        <dbReference type="ARBA" id="ARBA00022692"/>
    </source>
</evidence>
<keyword evidence="3" id="KW-0328">Glycosyltransferase</keyword>
<evidence type="ECO:0000256" key="1">
    <source>
        <dbReference type="ARBA" id="ARBA00004651"/>
    </source>
</evidence>
<feature type="transmembrane region" description="Helical" evidence="8">
    <location>
        <begin position="20"/>
        <end position="38"/>
    </location>
</feature>
<dbReference type="GO" id="GO:0016763">
    <property type="term" value="F:pentosyltransferase activity"/>
    <property type="evidence" value="ECO:0007669"/>
    <property type="project" value="TreeGrafter"/>
</dbReference>
<proteinExistence type="predicted"/>
<sequence length="498" mass="55143">MGEKRKSGSLPALSAPLRRMIVVATIVLFALAWRYTLFGNPTLHVDDEFYFLVGQRMHQGDLPYVDLWDRKPFGLFLIYYLIGFFSDQVISYQIAAWLFVSATGVAIYAIARQWTTPLASLLAALLYVASLSVFGGQGGQAPIFYNLLIAIAALMIVRWTRDDSDHADWRVWLAMAMCGLSLTVKQTAIAESAFFGLFVLYRLYRNGAGPARLAAIASIAMVIGMAPFAMTGVFYAASGHWYEFYQAMFLSNLDKAYPDAEDMARRALLRFIYLLPIGIGIALTFTGRAGLAAKYRVFAEGWLVAAVVGVALVPNFYIHYLLPLLLPVAVVAAPAFGIRWIGPAIALASISYGTVTAPPFQQKYTDLSKADFDALLAALPSDPEARVLVFEGPVMVYHYRNQGDLPVLTMPNHLANEVERDVAHVSTMDVVTEELNKRPSAIVMLTKPRTLPINAQTWSAIEHFARKNCALKREIIVTEQWARWKVLAYTGCIQSGQA</sequence>
<evidence type="ECO:0008006" key="11">
    <source>
        <dbReference type="Google" id="ProtNLM"/>
    </source>
</evidence>
<reference evidence="9 10" key="1">
    <citation type="journal article" date="2014" name="Int. J. Syst. Evol. Microbiol.">
        <title>Complete genome sequence of Corynebacterium casei LMG S-19264T (=DSM 44701T), isolated from a smear-ripened cheese.</title>
        <authorList>
            <consortium name="US DOE Joint Genome Institute (JGI-PGF)"/>
            <person name="Walter F."/>
            <person name="Albersmeier A."/>
            <person name="Kalinowski J."/>
            <person name="Ruckert C."/>
        </authorList>
    </citation>
    <scope>NUCLEOTIDE SEQUENCE [LARGE SCALE GENOMIC DNA]</scope>
    <source>
        <strain evidence="9 10">CGMCC 1.15358</strain>
    </source>
</reference>
<dbReference type="Proteomes" id="UP000598997">
    <property type="component" value="Unassembled WGS sequence"/>
</dbReference>
<dbReference type="PANTHER" id="PTHR33908:SF3">
    <property type="entry name" value="UNDECAPRENYL PHOSPHATE-ALPHA-4-AMINO-4-DEOXY-L-ARABINOSE ARABINOSYL TRANSFERASE"/>
    <property type="match status" value="1"/>
</dbReference>
<protein>
    <recommendedName>
        <fullName evidence="11">Glycosyltransferase RgtA/B/C/D-like domain-containing protein</fullName>
    </recommendedName>
</protein>
<dbReference type="RefSeq" id="WP_066764160.1">
    <property type="nucleotide sequence ID" value="NZ_BMIO01000007.1"/>
</dbReference>
<evidence type="ECO:0000256" key="4">
    <source>
        <dbReference type="ARBA" id="ARBA00022679"/>
    </source>
</evidence>
<keyword evidence="6 8" id="KW-1133">Transmembrane helix</keyword>
<dbReference type="EMBL" id="BMIO01000007">
    <property type="protein sequence ID" value="GGD50002.1"/>
    <property type="molecule type" value="Genomic_DNA"/>
</dbReference>
<accession>A0A916YL29</accession>
<gene>
    <name evidence="9" type="ORF">GCM10010989_25380</name>
</gene>
<keyword evidence="7 8" id="KW-0472">Membrane</keyword>